<evidence type="ECO:0000259" key="2">
    <source>
        <dbReference type="PROSITE" id="PS50191"/>
    </source>
</evidence>
<dbReference type="SUPFAM" id="SSF52087">
    <property type="entry name" value="CRAL/TRIO domain"/>
    <property type="match status" value="1"/>
</dbReference>
<dbReference type="SUPFAM" id="SSF46938">
    <property type="entry name" value="CRAL/TRIO N-terminal domain"/>
    <property type="match status" value="1"/>
</dbReference>
<dbReference type="PROSITE" id="PS50191">
    <property type="entry name" value="CRAL_TRIO"/>
    <property type="match status" value="1"/>
</dbReference>
<feature type="region of interest" description="Disordered" evidence="1">
    <location>
        <begin position="1"/>
        <end position="22"/>
    </location>
</feature>
<dbReference type="Proteomes" id="UP000269793">
    <property type="component" value="Chromosome I"/>
</dbReference>
<evidence type="ECO:0000256" key="1">
    <source>
        <dbReference type="SAM" id="MobiDB-lite"/>
    </source>
</evidence>
<dbReference type="EMBL" id="CP033148">
    <property type="protein sequence ID" value="AYO41706.1"/>
    <property type="molecule type" value="Genomic_DNA"/>
</dbReference>
<dbReference type="SMART" id="SM00516">
    <property type="entry name" value="SEC14"/>
    <property type="match status" value="1"/>
</dbReference>
<dbReference type="PANTHER" id="PTHR46590">
    <property type="entry name" value="PHOSPHATIDYLINOSITOL TRANSFER PROTEIN CSR1-RELATED"/>
    <property type="match status" value="1"/>
</dbReference>
<dbReference type="InterPro" id="IPR001251">
    <property type="entry name" value="CRAL-TRIO_dom"/>
</dbReference>
<name>A0A3G2S1R7_MALR7</name>
<keyword evidence="4" id="KW-1185">Reference proteome</keyword>
<dbReference type="VEuPathDB" id="FungiDB:DNF11_0756"/>
<reference evidence="3 4" key="1">
    <citation type="submission" date="2018-10" db="EMBL/GenBank/DDBJ databases">
        <title>Complete genome sequence of Malassezia restricta CBS 7877.</title>
        <authorList>
            <person name="Morand S.C."/>
            <person name="Bertignac M."/>
            <person name="Iltis A."/>
            <person name="Kolder I."/>
            <person name="Pirovano W."/>
            <person name="Jourdain R."/>
            <person name="Clavaud C."/>
        </authorList>
    </citation>
    <scope>NUCLEOTIDE SEQUENCE [LARGE SCALE GENOMIC DNA]</scope>
    <source>
        <strain evidence="3 4">CBS 7877</strain>
    </source>
</reference>
<proteinExistence type="predicted"/>
<feature type="domain" description="CRAL-TRIO" evidence="2">
    <location>
        <begin position="171"/>
        <end position="315"/>
    </location>
</feature>
<dbReference type="InterPro" id="IPR036273">
    <property type="entry name" value="CRAL/TRIO_N_dom_sf"/>
</dbReference>
<feature type="compositionally biased region" description="Basic and acidic residues" evidence="1">
    <location>
        <begin position="671"/>
        <end position="689"/>
    </location>
</feature>
<dbReference type="InterPro" id="IPR052432">
    <property type="entry name" value="PITP/CRAL-TRIO"/>
</dbReference>
<evidence type="ECO:0000313" key="4">
    <source>
        <dbReference type="Proteomes" id="UP000269793"/>
    </source>
</evidence>
<gene>
    <name evidence="3" type="ORF">DNF11_0756</name>
</gene>
<dbReference type="OrthoDB" id="43460at2759"/>
<dbReference type="InterPro" id="IPR036865">
    <property type="entry name" value="CRAL-TRIO_dom_sf"/>
</dbReference>
<dbReference type="Gene3D" id="3.40.525.10">
    <property type="entry name" value="CRAL-TRIO lipid binding domain"/>
    <property type="match status" value="1"/>
</dbReference>
<feature type="region of interest" description="Disordered" evidence="1">
    <location>
        <begin position="497"/>
        <end position="540"/>
    </location>
</feature>
<organism evidence="3 4">
    <name type="scientific">Malassezia restricta (strain ATCC 96810 / NBRC 103918 / CBS 7877)</name>
    <name type="common">Seborrheic dermatitis infection agent</name>
    <dbReference type="NCBI Taxonomy" id="425264"/>
    <lineage>
        <taxon>Eukaryota</taxon>
        <taxon>Fungi</taxon>
        <taxon>Dikarya</taxon>
        <taxon>Basidiomycota</taxon>
        <taxon>Ustilaginomycotina</taxon>
        <taxon>Malasseziomycetes</taxon>
        <taxon>Malasseziales</taxon>
        <taxon>Malasseziaceae</taxon>
        <taxon>Malassezia</taxon>
    </lineage>
</organism>
<sequence>MTEDLPTKDVSPAPGHHGNLNADQKSKLSFMWDLVFTVLNHPDKAVKGEFSAEDELGHHDAHLSKQDQQKQAKSLKEEQEALRELFATHGVEEFHDQLWFLFGPDIPDMIMLKFLRARKWNVHRAFAMLCKCVKWRIESDVMGIVAKGDLGLSREDPAYASQGPAEKVYSLGYSDKNVMPVIMIHVKNHIAATQPAETMTKFVISAAETFRTLVVYPNDKVIVVFDMSGFGMRNMDWHSLMTVLKILEGYYPETLAKLYIYRAPWIFQGIWKAVNPLLDPEIRNKINFCNKSDELDVVPQYICEDTIGGDQVDVVKWVEPQPGEKEGLDRNDPKRQEMWKSYRDISRDYEEVTKKWIISDGQDDRLNAERDQQSKRLRLKYIELEPFLRARSMYQRAGIINEDLLLQFTYKQKDGRVLRQVTGADYARPALAKAVDAYTKRSEESRWSTVSGNDIASKEKSGMKAGVTVATGSENFAARPPQSKNDAANQHVQTSNVMTGQHQHVSAENPYDRAQKSRSSLSVETRENRLPESNMVGSADTTSACANVSDNATRQSMYQSQASEMFNANRQYRPRGGSNAPSIVSSMSDDVFVDADDFEEHDSSVTNGLREIGAGESGDPHTVGDSWHNQIKRSSGVPDRSKGIPAHSSGRGSQHMDAENDQLAGFPNLAHSEKLEEIADNNEKMREPFDPTAGRKKPSLLSRLMCCGGTTE</sequence>
<dbReference type="InterPro" id="IPR011074">
    <property type="entry name" value="CRAL/TRIO_N_dom"/>
</dbReference>
<evidence type="ECO:0000313" key="3">
    <source>
        <dbReference type="EMBL" id="AYO41706.1"/>
    </source>
</evidence>
<dbReference type="AlphaFoldDB" id="A0A3G2S1R7"/>
<feature type="compositionally biased region" description="Polar residues" evidence="1">
    <location>
        <begin position="497"/>
        <end position="506"/>
    </location>
</feature>
<dbReference type="PANTHER" id="PTHR46590:SF1">
    <property type="entry name" value="PHOSPHATIDYLINOSITOL TRANSFER PROTEIN CSR1"/>
    <property type="match status" value="1"/>
</dbReference>
<protein>
    <recommendedName>
        <fullName evidence="2">CRAL-TRIO domain-containing protein</fullName>
    </recommendedName>
</protein>
<dbReference type="CDD" id="cd00170">
    <property type="entry name" value="SEC14"/>
    <property type="match status" value="1"/>
</dbReference>
<dbReference type="SMART" id="SM01100">
    <property type="entry name" value="CRAL_TRIO_N"/>
    <property type="match status" value="1"/>
</dbReference>
<feature type="region of interest" description="Disordered" evidence="1">
    <location>
        <begin position="611"/>
        <end position="697"/>
    </location>
</feature>
<dbReference type="Pfam" id="PF03765">
    <property type="entry name" value="CRAL_TRIO_N"/>
    <property type="match status" value="1"/>
</dbReference>
<dbReference type="Pfam" id="PF00650">
    <property type="entry name" value="CRAL_TRIO"/>
    <property type="match status" value="1"/>
</dbReference>
<accession>A0A3G2S1R7</accession>